<reference evidence="3 4" key="1">
    <citation type="journal article" date="2019" name="Nat. Ecol. Evol.">
        <title>Megaphylogeny resolves global patterns of mushroom evolution.</title>
        <authorList>
            <person name="Varga T."/>
            <person name="Krizsan K."/>
            <person name="Foldi C."/>
            <person name="Dima B."/>
            <person name="Sanchez-Garcia M."/>
            <person name="Sanchez-Ramirez S."/>
            <person name="Szollosi G.J."/>
            <person name="Szarkandi J.G."/>
            <person name="Papp V."/>
            <person name="Albert L."/>
            <person name="Andreopoulos W."/>
            <person name="Angelini C."/>
            <person name="Antonin V."/>
            <person name="Barry K.W."/>
            <person name="Bougher N.L."/>
            <person name="Buchanan P."/>
            <person name="Buyck B."/>
            <person name="Bense V."/>
            <person name="Catcheside P."/>
            <person name="Chovatia M."/>
            <person name="Cooper J."/>
            <person name="Damon W."/>
            <person name="Desjardin D."/>
            <person name="Finy P."/>
            <person name="Geml J."/>
            <person name="Haridas S."/>
            <person name="Hughes K."/>
            <person name="Justo A."/>
            <person name="Karasinski D."/>
            <person name="Kautmanova I."/>
            <person name="Kiss B."/>
            <person name="Kocsube S."/>
            <person name="Kotiranta H."/>
            <person name="LaButti K.M."/>
            <person name="Lechner B.E."/>
            <person name="Liimatainen K."/>
            <person name="Lipzen A."/>
            <person name="Lukacs Z."/>
            <person name="Mihaltcheva S."/>
            <person name="Morgado L.N."/>
            <person name="Niskanen T."/>
            <person name="Noordeloos M.E."/>
            <person name="Ohm R.A."/>
            <person name="Ortiz-Santana B."/>
            <person name="Ovrebo C."/>
            <person name="Racz N."/>
            <person name="Riley R."/>
            <person name="Savchenko A."/>
            <person name="Shiryaev A."/>
            <person name="Soop K."/>
            <person name="Spirin V."/>
            <person name="Szebenyi C."/>
            <person name="Tomsovsky M."/>
            <person name="Tulloss R.E."/>
            <person name="Uehling J."/>
            <person name="Grigoriev I.V."/>
            <person name="Vagvolgyi C."/>
            <person name="Papp T."/>
            <person name="Martin F.M."/>
            <person name="Miettinen O."/>
            <person name="Hibbett D.S."/>
            <person name="Nagy L.G."/>
        </authorList>
    </citation>
    <scope>NUCLEOTIDE SEQUENCE [LARGE SCALE GENOMIC DNA]</scope>
    <source>
        <strain evidence="3 4">CBS 166.37</strain>
    </source>
</reference>
<dbReference type="AlphaFoldDB" id="A0A5C3MA84"/>
<dbReference type="Proteomes" id="UP000308652">
    <property type="component" value="Unassembled WGS sequence"/>
</dbReference>
<evidence type="ECO:0000256" key="1">
    <source>
        <dbReference type="SAM" id="MobiDB-lite"/>
    </source>
</evidence>
<name>A0A5C3MA84_9AGAR</name>
<proteinExistence type="predicted"/>
<protein>
    <submittedName>
        <fullName evidence="3">Uncharacterized protein</fullName>
    </submittedName>
</protein>
<sequence>MPHKQETNAAPQLHHHSSNSSAQTVPSTAPTRSVSVSFPSFPCSYLYWIPLFYARYFFMCLCIYFNSLREVIYRSLLFVLVLQLGTSRLDGTLL</sequence>
<evidence type="ECO:0000313" key="4">
    <source>
        <dbReference type="Proteomes" id="UP000308652"/>
    </source>
</evidence>
<feature type="transmembrane region" description="Helical" evidence="2">
    <location>
        <begin position="45"/>
        <end position="64"/>
    </location>
</feature>
<accession>A0A5C3MA84</accession>
<feature type="region of interest" description="Disordered" evidence="1">
    <location>
        <begin position="1"/>
        <end position="34"/>
    </location>
</feature>
<evidence type="ECO:0000256" key="2">
    <source>
        <dbReference type="SAM" id="Phobius"/>
    </source>
</evidence>
<keyword evidence="2" id="KW-0812">Transmembrane</keyword>
<gene>
    <name evidence="3" type="ORF">BDQ12DRAFT_676033</name>
</gene>
<keyword evidence="2" id="KW-0472">Membrane</keyword>
<feature type="compositionally biased region" description="Polar residues" evidence="1">
    <location>
        <begin position="18"/>
        <end position="32"/>
    </location>
</feature>
<keyword evidence="4" id="KW-1185">Reference proteome</keyword>
<keyword evidence="2" id="KW-1133">Transmembrane helix</keyword>
<evidence type="ECO:0000313" key="3">
    <source>
        <dbReference type="EMBL" id="TFK42339.1"/>
    </source>
</evidence>
<dbReference type="EMBL" id="ML213592">
    <property type="protein sequence ID" value="TFK42339.1"/>
    <property type="molecule type" value="Genomic_DNA"/>
</dbReference>
<organism evidence="3 4">
    <name type="scientific">Crucibulum laeve</name>
    <dbReference type="NCBI Taxonomy" id="68775"/>
    <lineage>
        <taxon>Eukaryota</taxon>
        <taxon>Fungi</taxon>
        <taxon>Dikarya</taxon>
        <taxon>Basidiomycota</taxon>
        <taxon>Agaricomycotina</taxon>
        <taxon>Agaricomycetes</taxon>
        <taxon>Agaricomycetidae</taxon>
        <taxon>Agaricales</taxon>
        <taxon>Agaricineae</taxon>
        <taxon>Nidulariaceae</taxon>
        <taxon>Crucibulum</taxon>
    </lineage>
</organism>